<dbReference type="CDD" id="cd10170">
    <property type="entry name" value="ASKHA_NBD_HSP70"/>
    <property type="match status" value="1"/>
</dbReference>
<dbReference type="PANTHER" id="PTHR14187">
    <property type="entry name" value="ALPHA KINASE/ELONGATION FACTOR 2 KINASE"/>
    <property type="match status" value="1"/>
</dbReference>
<dbReference type="EMBL" id="KV417558">
    <property type="protein sequence ID" value="KZP20083.1"/>
    <property type="molecule type" value="Genomic_DNA"/>
</dbReference>
<protein>
    <recommendedName>
        <fullName evidence="3">Actin-like ATPase domain-containing protein</fullName>
    </recommendedName>
</protein>
<sequence>MASSRLSYHGSERKLVLGMDIGTTFSGISYAVLDPGEVPTIRGVTRFPAQENVGGDSKIPSVIYYDPQGMVRAVGAEALQESIIEQAEDDGWVKLEWWKLHLRPKRLASSHVSDNDLPALPPNKTAVEVLGDFMSYLLSCARKYITDTHSESWWNSVANNIDFVLTHPNGWEGAQQSEIRRAAVLAGLVSDTLQGQSRIQLLTEGEASLHYCIEKGLTFDDTTGIIILDAGGGTIDLSAYHMKKSPVSFEEIAPTECKRRLQGSVFVSRRARVFLQAKLANSKFGSPEDLNNLVDCFDKSTKLRFRNQEEPSYVRFGGVRDKDPAVGIRSGQLKMPGTEVAALFEPSIKEILSAVDQQIRVAKKPIKSVFLVGGFAASDWLFSQLQQGLLSRDDVECYRPDSHVNKAVADGAISFYLNRRVSARVSRKTYGSRCGTLFSPQDPEHQRRSHTIYTSISGKKRLPNAFDIIIPKGTSVSEEQEFRSTYSSSAVSKVRLRGMQREIRSYEGSSQSPQWTDIEPENFSVLCKIEADTSKLSQTLKPRNGPLGQYYRLDYSVVLLFGLTELKAQICWIENGIEMRSPARVVYDIAETISDV</sequence>
<gene>
    <name evidence="1" type="ORF">FIBSPDRAFT_790041</name>
</gene>
<evidence type="ECO:0000313" key="1">
    <source>
        <dbReference type="EMBL" id="KZP20083.1"/>
    </source>
</evidence>
<dbReference type="Proteomes" id="UP000076532">
    <property type="component" value="Unassembled WGS sequence"/>
</dbReference>
<keyword evidence="2" id="KW-1185">Reference proteome</keyword>
<dbReference type="STRING" id="436010.A0A166IQY5"/>
<evidence type="ECO:0000313" key="2">
    <source>
        <dbReference type="Proteomes" id="UP000076532"/>
    </source>
</evidence>
<reference evidence="1 2" key="1">
    <citation type="journal article" date="2016" name="Mol. Biol. Evol.">
        <title>Comparative Genomics of Early-Diverging Mushroom-Forming Fungi Provides Insights into the Origins of Lignocellulose Decay Capabilities.</title>
        <authorList>
            <person name="Nagy L.G."/>
            <person name="Riley R."/>
            <person name="Tritt A."/>
            <person name="Adam C."/>
            <person name="Daum C."/>
            <person name="Floudas D."/>
            <person name="Sun H."/>
            <person name="Yadav J.S."/>
            <person name="Pangilinan J."/>
            <person name="Larsson K.H."/>
            <person name="Matsuura K."/>
            <person name="Barry K."/>
            <person name="Labutti K."/>
            <person name="Kuo R."/>
            <person name="Ohm R.A."/>
            <person name="Bhattacharya S.S."/>
            <person name="Shirouzu T."/>
            <person name="Yoshinaga Y."/>
            <person name="Martin F.M."/>
            <person name="Grigoriev I.V."/>
            <person name="Hibbett D.S."/>
        </authorList>
    </citation>
    <scope>NUCLEOTIDE SEQUENCE [LARGE SCALE GENOMIC DNA]</scope>
    <source>
        <strain evidence="1 2">CBS 109695</strain>
    </source>
</reference>
<name>A0A166IQY5_9AGAM</name>
<dbReference type="PANTHER" id="PTHR14187:SF5">
    <property type="entry name" value="HEAT SHOCK 70 KDA PROTEIN 12A"/>
    <property type="match status" value="1"/>
</dbReference>
<evidence type="ECO:0008006" key="3">
    <source>
        <dbReference type="Google" id="ProtNLM"/>
    </source>
</evidence>
<accession>A0A166IQY5</accession>
<proteinExistence type="predicted"/>
<dbReference type="InterPro" id="IPR043129">
    <property type="entry name" value="ATPase_NBD"/>
</dbReference>
<dbReference type="SUPFAM" id="SSF53067">
    <property type="entry name" value="Actin-like ATPase domain"/>
    <property type="match status" value="2"/>
</dbReference>
<dbReference type="Gene3D" id="3.30.420.40">
    <property type="match status" value="2"/>
</dbReference>
<dbReference type="AlphaFoldDB" id="A0A166IQY5"/>
<dbReference type="Gene3D" id="3.90.640.10">
    <property type="entry name" value="Actin, Chain A, domain 4"/>
    <property type="match status" value="1"/>
</dbReference>
<dbReference type="OrthoDB" id="2963168at2759"/>
<organism evidence="1 2">
    <name type="scientific">Athelia psychrophila</name>
    <dbReference type="NCBI Taxonomy" id="1759441"/>
    <lineage>
        <taxon>Eukaryota</taxon>
        <taxon>Fungi</taxon>
        <taxon>Dikarya</taxon>
        <taxon>Basidiomycota</taxon>
        <taxon>Agaricomycotina</taxon>
        <taxon>Agaricomycetes</taxon>
        <taxon>Agaricomycetidae</taxon>
        <taxon>Atheliales</taxon>
        <taxon>Atheliaceae</taxon>
        <taxon>Athelia</taxon>
    </lineage>
</organism>